<comment type="caution">
    <text evidence="1">The sequence shown here is derived from an EMBL/GenBank/DDBJ whole genome shotgun (WGS) entry which is preliminary data.</text>
</comment>
<proteinExistence type="predicted"/>
<dbReference type="Pfam" id="PF05359">
    <property type="entry name" value="DUF748"/>
    <property type="match status" value="1"/>
</dbReference>
<name>A0A2S9SJU2_9BACT</name>
<evidence type="ECO:0000313" key="1">
    <source>
        <dbReference type="EMBL" id="PRM86842.1"/>
    </source>
</evidence>
<gene>
    <name evidence="1" type="ORF">CJ671_10775</name>
</gene>
<dbReference type="Proteomes" id="UP000238649">
    <property type="component" value="Unassembled WGS sequence"/>
</dbReference>
<reference evidence="1 2" key="1">
    <citation type="submission" date="2017-09" db="EMBL/GenBank/DDBJ databases">
        <title>Reassesment of A. cryaerophilus.</title>
        <authorList>
            <person name="Perez-Cataluna A."/>
            <person name="Collado L."/>
            <person name="Salgado O."/>
            <person name="Lefinanco V."/>
            <person name="Figueras M.J."/>
        </authorList>
    </citation>
    <scope>NUCLEOTIDE SEQUENCE [LARGE SCALE GENOMIC DNA]</scope>
    <source>
        <strain evidence="1 2">LMG 9871</strain>
    </source>
</reference>
<sequence>LRPSEFLPYKEELFNFKLTDETNIDLAFGYNVDTKKELDKKINNLDFALTNLNIMQNKHSTVYLKALKIRDLNLNYPENSLDIQAFTLEQLNTKIIKDKKEVINLTKLVNIEEEKASKEEETNAQTETSKPWKVNLANINIDNSKVLFDDQKALLSTMIKDISLQGKSLKVNNKDIT</sequence>
<organism evidence="1 2">
    <name type="scientific">Aliarcobacter cryaerophilus</name>
    <dbReference type="NCBI Taxonomy" id="28198"/>
    <lineage>
        <taxon>Bacteria</taxon>
        <taxon>Pseudomonadati</taxon>
        <taxon>Campylobacterota</taxon>
        <taxon>Epsilonproteobacteria</taxon>
        <taxon>Campylobacterales</taxon>
        <taxon>Arcobacteraceae</taxon>
        <taxon>Aliarcobacter</taxon>
    </lineage>
</organism>
<accession>A0A2S9SJU2</accession>
<feature type="non-terminal residue" evidence="1">
    <location>
        <position position="177"/>
    </location>
</feature>
<dbReference type="InterPro" id="IPR008023">
    <property type="entry name" value="DUF748"/>
</dbReference>
<dbReference type="AlphaFoldDB" id="A0A2S9SJU2"/>
<feature type="non-terminal residue" evidence="1">
    <location>
        <position position="1"/>
    </location>
</feature>
<evidence type="ECO:0000313" key="2">
    <source>
        <dbReference type="Proteomes" id="UP000238649"/>
    </source>
</evidence>
<dbReference type="EMBL" id="NXGH01000112">
    <property type="protein sequence ID" value="PRM86842.1"/>
    <property type="molecule type" value="Genomic_DNA"/>
</dbReference>
<dbReference type="RefSeq" id="WP_165786458.1">
    <property type="nucleotide sequence ID" value="NZ_NXGH01000112.1"/>
</dbReference>
<protein>
    <submittedName>
        <fullName evidence="1">Uncharacterized protein</fullName>
    </submittedName>
</protein>